<proteinExistence type="predicted"/>
<feature type="chain" id="PRO_5046298346" evidence="2">
    <location>
        <begin position="26"/>
        <end position="146"/>
    </location>
</feature>
<sequence>MKSTPAVFLTSLAVSAFSLTIPLPAATTVLNLFIGEDVSVQHIAQANEELHPRTPREIDGATKKPACPNRKQNTKEEADFKADVSRTEVSASIKRILPGTFLKRLLRATDRTQPLQLAYAAPFRLASGGLLNRSEGLFKLVDRRFL</sequence>
<keyword evidence="4" id="KW-1185">Reference proteome</keyword>
<keyword evidence="2" id="KW-0732">Signal</keyword>
<gene>
    <name evidence="3" type="ORF">GCM10023188_16510</name>
</gene>
<evidence type="ECO:0000313" key="4">
    <source>
        <dbReference type="Proteomes" id="UP001500552"/>
    </source>
</evidence>
<accession>A0ABP8LJX6</accession>
<evidence type="ECO:0000256" key="1">
    <source>
        <dbReference type="SAM" id="MobiDB-lite"/>
    </source>
</evidence>
<evidence type="ECO:0000313" key="3">
    <source>
        <dbReference type="EMBL" id="GAA4430164.1"/>
    </source>
</evidence>
<dbReference type="RefSeq" id="WP_345158234.1">
    <property type="nucleotide sequence ID" value="NZ_BAABHC010000006.1"/>
</dbReference>
<protein>
    <submittedName>
        <fullName evidence="3">Uncharacterized protein</fullName>
    </submittedName>
</protein>
<evidence type="ECO:0000256" key="2">
    <source>
        <dbReference type="SAM" id="SignalP"/>
    </source>
</evidence>
<feature type="signal peptide" evidence="2">
    <location>
        <begin position="1"/>
        <end position="25"/>
    </location>
</feature>
<feature type="region of interest" description="Disordered" evidence="1">
    <location>
        <begin position="54"/>
        <end position="81"/>
    </location>
</feature>
<name>A0ABP8LJX6_9BACT</name>
<reference evidence="4" key="1">
    <citation type="journal article" date="2019" name="Int. J. Syst. Evol. Microbiol.">
        <title>The Global Catalogue of Microorganisms (GCM) 10K type strain sequencing project: providing services to taxonomists for standard genome sequencing and annotation.</title>
        <authorList>
            <consortium name="The Broad Institute Genomics Platform"/>
            <consortium name="The Broad Institute Genome Sequencing Center for Infectious Disease"/>
            <person name="Wu L."/>
            <person name="Ma J."/>
        </authorList>
    </citation>
    <scope>NUCLEOTIDE SEQUENCE [LARGE SCALE GENOMIC DNA]</scope>
    <source>
        <strain evidence="4">JCM 17926</strain>
    </source>
</reference>
<organism evidence="3 4">
    <name type="scientific">Pontibacter saemangeumensis</name>
    <dbReference type="NCBI Taxonomy" id="1084525"/>
    <lineage>
        <taxon>Bacteria</taxon>
        <taxon>Pseudomonadati</taxon>
        <taxon>Bacteroidota</taxon>
        <taxon>Cytophagia</taxon>
        <taxon>Cytophagales</taxon>
        <taxon>Hymenobacteraceae</taxon>
        <taxon>Pontibacter</taxon>
    </lineage>
</organism>
<dbReference type="EMBL" id="BAABHC010000006">
    <property type="protein sequence ID" value="GAA4430164.1"/>
    <property type="molecule type" value="Genomic_DNA"/>
</dbReference>
<comment type="caution">
    <text evidence="3">The sequence shown here is derived from an EMBL/GenBank/DDBJ whole genome shotgun (WGS) entry which is preliminary data.</text>
</comment>
<dbReference type="Proteomes" id="UP001500552">
    <property type="component" value="Unassembled WGS sequence"/>
</dbReference>